<dbReference type="InterPro" id="IPR003856">
    <property type="entry name" value="LPS_length_determ_N"/>
</dbReference>
<comment type="subcellular location">
    <subcellularLocation>
        <location evidence="1">Cell membrane</location>
        <topology evidence="1">Multi-pass membrane protein</topology>
    </subcellularLocation>
</comment>
<keyword evidence="5" id="KW-1133">Transmembrane helix</keyword>
<dbReference type="GO" id="GO:0005886">
    <property type="term" value="C:plasma membrane"/>
    <property type="evidence" value="ECO:0007669"/>
    <property type="project" value="UniProtKB-SubCell"/>
</dbReference>
<evidence type="ECO:0000256" key="2">
    <source>
        <dbReference type="ARBA" id="ARBA00006683"/>
    </source>
</evidence>
<dbReference type="AlphaFoldDB" id="A0A3G9JJ22"/>
<evidence type="ECO:0000256" key="4">
    <source>
        <dbReference type="ARBA" id="ARBA00022692"/>
    </source>
</evidence>
<evidence type="ECO:0000256" key="1">
    <source>
        <dbReference type="ARBA" id="ARBA00004651"/>
    </source>
</evidence>
<dbReference type="EMBL" id="AP019308">
    <property type="protein sequence ID" value="BBH22974.1"/>
    <property type="molecule type" value="Genomic_DNA"/>
</dbReference>
<organism evidence="7 8">
    <name type="scientific">Paenibacillus baekrokdamisoli</name>
    <dbReference type="NCBI Taxonomy" id="1712516"/>
    <lineage>
        <taxon>Bacteria</taxon>
        <taxon>Bacillati</taxon>
        <taxon>Bacillota</taxon>
        <taxon>Bacilli</taxon>
        <taxon>Bacillales</taxon>
        <taxon>Paenibacillaceae</taxon>
        <taxon>Paenibacillus</taxon>
    </lineage>
</organism>
<keyword evidence="6" id="KW-0472">Membrane</keyword>
<evidence type="ECO:0000256" key="6">
    <source>
        <dbReference type="ARBA" id="ARBA00023136"/>
    </source>
</evidence>
<dbReference type="Proteomes" id="UP000275368">
    <property type="component" value="Chromosome"/>
</dbReference>
<sequence>MKMSALLGLLLKRFWIVIISLAVFVGPILYYSSSKPAEYTADASVYILRQTTSTSTNLYQELLAAISLIKDYKVLLPSDAVTYPVQEQLAAQYKWAQTLTPQDIAKKVEITNKNDSHIVTVSVKDQDPQKAAIIANQIIAVFKEFSKKITVDDSVIDIKAATPPTKATSFQKLYLAAAGLVGLLVGLVVALFPAFTSSNNDSRRRKKSF</sequence>
<dbReference type="KEGG" id="pbk:Back11_43190"/>
<keyword evidence="3" id="KW-1003">Cell membrane</keyword>
<evidence type="ECO:0000256" key="5">
    <source>
        <dbReference type="ARBA" id="ARBA00022989"/>
    </source>
</evidence>
<accession>A0A3G9JJ22</accession>
<dbReference type="OrthoDB" id="2854392at2"/>
<reference evidence="7 8" key="1">
    <citation type="submission" date="2018-11" db="EMBL/GenBank/DDBJ databases">
        <title>Complete genome sequence of Paenibacillus baekrokdamisoli strain KCTC 33723.</title>
        <authorList>
            <person name="Kang S.W."/>
            <person name="Lee K.C."/>
            <person name="Kim K.K."/>
            <person name="Kim J.S."/>
            <person name="Kim D.S."/>
            <person name="Ko S.H."/>
            <person name="Yang S.H."/>
            <person name="Lee J.S."/>
        </authorList>
    </citation>
    <scope>NUCLEOTIDE SEQUENCE [LARGE SCALE GENOMIC DNA]</scope>
    <source>
        <strain evidence="7 8">KCTC 33723</strain>
    </source>
</reference>
<evidence type="ECO:0000256" key="3">
    <source>
        <dbReference type="ARBA" id="ARBA00022475"/>
    </source>
</evidence>
<dbReference type="Pfam" id="PF02706">
    <property type="entry name" value="Wzz"/>
    <property type="match status" value="1"/>
</dbReference>
<proteinExistence type="inferred from homology"/>
<dbReference type="GO" id="GO:0004713">
    <property type="term" value="F:protein tyrosine kinase activity"/>
    <property type="evidence" value="ECO:0007669"/>
    <property type="project" value="TreeGrafter"/>
</dbReference>
<comment type="similarity">
    <text evidence="2">Belongs to the CpsC/CapA family.</text>
</comment>
<keyword evidence="8" id="KW-1185">Reference proteome</keyword>
<evidence type="ECO:0000313" key="7">
    <source>
        <dbReference type="EMBL" id="BBH22974.1"/>
    </source>
</evidence>
<dbReference type="PANTHER" id="PTHR32309:SF13">
    <property type="entry name" value="FERRIC ENTEROBACTIN TRANSPORT PROTEIN FEPE"/>
    <property type="match status" value="1"/>
</dbReference>
<evidence type="ECO:0000313" key="8">
    <source>
        <dbReference type="Proteomes" id="UP000275368"/>
    </source>
</evidence>
<protein>
    <submittedName>
        <fullName evidence="7">Uncharacterized protein</fullName>
    </submittedName>
</protein>
<keyword evidence="4" id="KW-0812">Transmembrane</keyword>
<gene>
    <name evidence="7" type="ORF">Back11_43190</name>
</gene>
<dbReference type="InterPro" id="IPR050445">
    <property type="entry name" value="Bact_polysacc_biosynth/exp"/>
</dbReference>
<name>A0A3G9JJ22_9BACL</name>
<dbReference type="PANTHER" id="PTHR32309">
    <property type="entry name" value="TYROSINE-PROTEIN KINASE"/>
    <property type="match status" value="1"/>
</dbReference>